<organism evidence="1 2">
    <name type="scientific">Aeromonas jandaei</name>
    <dbReference type="NCBI Taxonomy" id="650"/>
    <lineage>
        <taxon>Bacteria</taxon>
        <taxon>Pseudomonadati</taxon>
        <taxon>Pseudomonadota</taxon>
        <taxon>Gammaproteobacteria</taxon>
        <taxon>Aeromonadales</taxon>
        <taxon>Aeromonadaceae</taxon>
        <taxon>Aeromonas</taxon>
    </lineage>
</organism>
<protein>
    <submittedName>
        <fullName evidence="1">Uncharacterized protein</fullName>
    </submittedName>
</protein>
<dbReference type="Proteomes" id="UP000595481">
    <property type="component" value="Chromosome"/>
</dbReference>
<accession>A0A7T4DNH2</accession>
<dbReference type="RefSeq" id="WP_156128734.1">
    <property type="nucleotide sequence ID" value="NZ_CAWMFX010000027.1"/>
</dbReference>
<sequence length="186" mass="21338">MDSALIGLVGVLIGALITEYFRRKSRLESFSGPIFEKRLAIYESLMNEFTLSYGVIFHLYEDNEISLSEKNDIAFHCGLKLMQFLDDNDFYLSEEVVVHIGMIFVGVGDIFCEEKTDECRKIAYEEFKRDCGETKLLIKTASGISTIDKLLTEITDAKPNSEYIKYFIKIKKSISREKVKIKSDIL</sequence>
<reference evidence="1 2" key="1">
    <citation type="submission" date="2020-12" db="EMBL/GenBank/DDBJ databases">
        <title>FDA dAtabase for Regulatory Grade micrObial Sequences (FDA-ARGOS): Supporting development and validation of Infectious Disease Dx tests.</title>
        <authorList>
            <person name="Sproer C."/>
            <person name="Gronow S."/>
            <person name="Severitt S."/>
            <person name="Schroder I."/>
            <person name="Tallon L."/>
            <person name="Sadzewicz L."/>
            <person name="Zhao X."/>
            <person name="Boylan J."/>
            <person name="Ott S."/>
            <person name="Bowen H."/>
            <person name="Vavikolanu K."/>
            <person name="Mehta A."/>
            <person name="Aluvathingal J."/>
            <person name="Nadendla S."/>
            <person name="Lowell S."/>
            <person name="Myers T."/>
            <person name="Yan Y."/>
            <person name="Sichtig H."/>
        </authorList>
    </citation>
    <scope>NUCLEOTIDE SEQUENCE [LARGE SCALE GENOMIC DNA]</scope>
    <source>
        <strain evidence="1 2">FDAARGOS_986</strain>
    </source>
</reference>
<dbReference type="GeneID" id="69552949"/>
<dbReference type="EMBL" id="CP066092">
    <property type="protein sequence ID" value="QQB19148.1"/>
    <property type="molecule type" value="Genomic_DNA"/>
</dbReference>
<evidence type="ECO:0000313" key="1">
    <source>
        <dbReference type="EMBL" id="QQB19148.1"/>
    </source>
</evidence>
<evidence type="ECO:0000313" key="2">
    <source>
        <dbReference type="Proteomes" id="UP000595481"/>
    </source>
</evidence>
<keyword evidence="2" id="KW-1185">Reference proteome</keyword>
<proteinExistence type="predicted"/>
<gene>
    <name evidence="1" type="ORF">I6H43_16695</name>
</gene>
<name>A0A7T4DNH2_AERJA</name>